<name>A0A6J4KSI9_9BACT</name>
<reference evidence="1" key="1">
    <citation type="submission" date="2020-02" db="EMBL/GenBank/DDBJ databases">
        <authorList>
            <person name="Meier V. D."/>
        </authorList>
    </citation>
    <scope>NUCLEOTIDE SEQUENCE</scope>
    <source>
        <strain evidence="1">AVDCRST_MAG89</strain>
    </source>
</reference>
<gene>
    <name evidence="1" type="ORF">AVDCRST_MAG89-1242</name>
</gene>
<protein>
    <submittedName>
        <fullName evidence="1">Uncharacterized protein</fullName>
    </submittedName>
</protein>
<evidence type="ECO:0000313" key="1">
    <source>
        <dbReference type="EMBL" id="CAA9312983.1"/>
    </source>
</evidence>
<dbReference type="EMBL" id="CADCTV010000275">
    <property type="protein sequence ID" value="CAA9312983.1"/>
    <property type="molecule type" value="Genomic_DNA"/>
</dbReference>
<proteinExistence type="predicted"/>
<dbReference type="AlphaFoldDB" id="A0A6J4KSI9"/>
<organism evidence="1">
    <name type="scientific">uncultured Gemmatimonadota bacterium</name>
    <dbReference type="NCBI Taxonomy" id="203437"/>
    <lineage>
        <taxon>Bacteria</taxon>
        <taxon>Pseudomonadati</taxon>
        <taxon>Gemmatimonadota</taxon>
        <taxon>environmental samples</taxon>
    </lineage>
</organism>
<sequence>MYTLTVTNHFWRPVVVNNSAGASFTVPLNGSGHPPGPLGDATISVPGLGEMMVHDIGDRQIGGFSKATWGVLVAYQGEEAVFRYEGGGQLTVTFNDLGQAELTSNGGFSRISLGGLILPGE</sequence>
<accession>A0A6J4KSI9</accession>